<protein>
    <submittedName>
        <fullName evidence="2">Esterase/lipase superfamily enzyme</fullName>
    </submittedName>
</protein>
<dbReference type="Proteomes" id="UP001241472">
    <property type="component" value="Unassembled WGS sequence"/>
</dbReference>
<accession>A0ABT9PW44</accession>
<dbReference type="PIRSF" id="PIRSF033909">
    <property type="entry name" value="UCP033909"/>
    <property type="match status" value="1"/>
</dbReference>
<feature type="chain" id="PRO_5045765589" evidence="1">
    <location>
        <begin position="31"/>
        <end position="376"/>
    </location>
</feature>
<comment type="caution">
    <text evidence="2">The sequence shown here is derived from an EMBL/GenBank/DDBJ whole genome shotgun (WGS) entry which is preliminary data.</text>
</comment>
<dbReference type="InterPro" id="IPR029058">
    <property type="entry name" value="AB_hydrolase_fold"/>
</dbReference>
<evidence type="ECO:0000313" key="3">
    <source>
        <dbReference type="Proteomes" id="UP001241472"/>
    </source>
</evidence>
<keyword evidence="3" id="KW-1185">Reference proteome</keyword>
<organism evidence="2 3">
    <name type="scientific">Neorhizobium huautlense</name>
    <dbReference type="NCBI Taxonomy" id="67774"/>
    <lineage>
        <taxon>Bacteria</taxon>
        <taxon>Pseudomonadati</taxon>
        <taxon>Pseudomonadota</taxon>
        <taxon>Alphaproteobacteria</taxon>
        <taxon>Hyphomicrobiales</taxon>
        <taxon>Rhizobiaceae</taxon>
        <taxon>Rhizobium/Agrobacterium group</taxon>
        <taxon>Neorhizobium</taxon>
    </lineage>
</organism>
<dbReference type="PANTHER" id="PTHR36513">
    <property type="entry name" value="ABC TRANSMEMBRANE TYPE-1 DOMAIN-CONTAINING PROTEIN"/>
    <property type="match status" value="1"/>
</dbReference>
<dbReference type="EMBL" id="JAUSRF010000011">
    <property type="protein sequence ID" value="MDP9838718.1"/>
    <property type="molecule type" value="Genomic_DNA"/>
</dbReference>
<dbReference type="InterPro" id="IPR014586">
    <property type="entry name" value="UCP033909"/>
</dbReference>
<name>A0ABT9PW44_9HYPH</name>
<sequence>MIDMREVSLFRRCLSLVMLTALCAELGACAGRPDAAVLDPVPLSGSSDRQLTVLTATNRSPDARGYSSKRNATLSFEEFTVAIPPSHRPSNIEWPVGKPDADKDMVVVKRHALDEKQFVAMAQAPNREEAVGIFVHGYNYTFQEALYRLAQVAADSKTDGTPILFSWPSQGALAGYLADRDAALASRDRLVWLVRTAAAKTDVKRVILFGHSVGGFLIMETLRQLKLEGKDDVLGKIVVVLAAPDIDDDLFKSQLEVVGRMRTPITLFVSKDDKALAVSSFLSGERPRAGSLNVDSPSVRDAALRYGLRIVDISSVKAADGVGHDRYANLAQLGPQLAKLNGGAASAPEAGSFVFDVAASVVSSPFRLAGAVVGQR</sequence>
<dbReference type="PANTHER" id="PTHR36513:SF1">
    <property type="entry name" value="TRANSMEMBRANE PROTEIN"/>
    <property type="match status" value="1"/>
</dbReference>
<gene>
    <name evidence="2" type="ORF">J2T09_003490</name>
</gene>
<evidence type="ECO:0000313" key="2">
    <source>
        <dbReference type="EMBL" id="MDP9838718.1"/>
    </source>
</evidence>
<keyword evidence="1" id="KW-0732">Signal</keyword>
<feature type="signal peptide" evidence="1">
    <location>
        <begin position="1"/>
        <end position="30"/>
    </location>
</feature>
<dbReference type="SUPFAM" id="SSF53474">
    <property type="entry name" value="alpha/beta-Hydrolases"/>
    <property type="match status" value="1"/>
</dbReference>
<dbReference type="Gene3D" id="3.40.50.1820">
    <property type="entry name" value="alpha/beta hydrolase"/>
    <property type="match status" value="1"/>
</dbReference>
<reference evidence="2 3" key="1">
    <citation type="submission" date="2023-07" db="EMBL/GenBank/DDBJ databases">
        <title>Sorghum-associated microbial communities from plants grown in Nebraska, USA.</title>
        <authorList>
            <person name="Schachtman D."/>
        </authorList>
    </citation>
    <scope>NUCLEOTIDE SEQUENCE [LARGE SCALE GENOMIC DNA]</scope>
    <source>
        <strain evidence="2 3">DS1307</strain>
    </source>
</reference>
<dbReference type="InterPro" id="IPR010297">
    <property type="entry name" value="DUF900_hydrolase"/>
</dbReference>
<evidence type="ECO:0000256" key="1">
    <source>
        <dbReference type="SAM" id="SignalP"/>
    </source>
</evidence>
<dbReference type="Pfam" id="PF05990">
    <property type="entry name" value="DUF900"/>
    <property type="match status" value="1"/>
</dbReference>
<proteinExistence type="predicted"/>